<organism evidence="2 3">
    <name type="scientific">Clostridium omnivorum</name>
    <dbReference type="NCBI Taxonomy" id="1604902"/>
    <lineage>
        <taxon>Bacteria</taxon>
        <taxon>Bacillati</taxon>
        <taxon>Bacillota</taxon>
        <taxon>Clostridia</taxon>
        <taxon>Eubacteriales</taxon>
        <taxon>Clostridiaceae</taxon>
        <taxon>Clostridium</taxon>
    </lineage>
</organism>
<feature type="transmembrane region" description="Helical" evidence="1">
    <location>
        <begin position="51"/>
        <end position="71"/>
    </location>
</feature>
<keyword evidence="1" id="KW-1133">Transmembrane helix</keyword>
<evidence type="ECO:0000313" key="3">
    <source>
        <dbReference type="Proteomes" id="UP001208567"/>
    </source>
</evidence>
<evidence type="ECO:0000256" key="1">
    <source>
        <dbReference type="SAM" id="Phobius"/>
    </source>
</evidence>
<feature type="transmembrane region" description="Helical" evidence="1">
    <location>
        <begin position="135"/>
        <end position="159"/>
    </location>
</feature>
<dbReference type="Proteomes" id="UP001208567">
    <property type="component" value="Unassembled WGS sequence"/>
</dbReference>
<name>A0ABQ5N5T3_9CLOT</name>
<sequence length="168" mass="17955">MNLRKLVLSSLLLAIGLILHQIVPAIFMGMKPDFFLSMMFIAIFLGDDYKLALIVGAAAGIFTALTTTFPGGQVANIVDKLVTCNVVFILYRLTKNKLNSQVQMAIIAFIGTLISGLVFLGTALLFFGLPAPFSALVLTVVAPAALINTAACLVLYNAVSLALKRISY</sequence>
<dbReference type="EMBL" id="BRXR01000001">
    <property type="protein sequence ID" value="GLC30593.1"/>
    <property type="molecule type" value="Genomic_DNA"/>
</dbReference>
<dbReference type="InterPro" id="IPR031360">
    <property type="entry name" value="TrpP"/>
</dbReference>
<feature type="transmembrane region" description="Helical" evidence="1">
    <location>
        <begin position="106"/>
        <end position="129"/>
    </location>
</feature>
<feature type="transmembrane region" description="Helical" evidence="1">
    <location>
        <begin position="6"/>
        <end position="30"/>
    </location>
</feature>
<dbReference type="Gene3D" id="1.10.1760.20">
    <property type="match status" value="1"/>
</dbReference>
<keyword evidence="1" id="KW-0472">Membrane</keyword>
<protein>
    <submittedName>
        <fullName evidence="2">Tryptophan transporter</fullName>
    </submittedName>
</protein>
<gene>
    <name evidence="2" type="primary">trpP</name>
    <name evidence="2" type="ORF">bsdE14_20030</name>
</gene>
<reference evidence="2 3" key="1">
    <citation type="journal article" date="2024" name="Int. J. Syst. Evol. Microbiol.">
        <title>Clostridium omnivorum sp. nov., isolated from anoxic soil under the treatment of reductive soil disinfestation.</title>
        <authorList>
            <person name="Ueki A."/>
            <person name="Tonouchi A."/>
            <person name="Kaku N."/>
            <person name="Honma S."/>
            <person name="Ueki K."/>
        </authorList>
    </citation>
    <scope>NUCLEOTIDE SEQUENCE [LARGE SCALE GENOMIC DNA]</scope>
    <source>
        <strain evidence="2 3">E14</strain>
    </source>
</reference>
<comment type="caution">
    <text evidence="2">The sequence shown here is derived from an EMBL/GenBank/DDBJ whole genome shotgun (WGS) entry which is preliminary data.</text>
</comment>
<accession>A0ABQ5N5T3</accession>
<keyword evidence="1" id="KW-0812">Transmembrane</keyword>
<proteinExistence type="predicted"/>
<keyword evidence="3" id="KW-1185">Reference proteome</keyword>
<dbReference type="RefSeq" id="WP_264849860.1">
    <property type="nucleotide sequence ID" value="NZ_BRXR01000001.1"/>
</dbReference>
<dbReference type="Pfam" id="PF17099">
    <property type="entry name" value="TrpP"/>
    <property type="match status" value="1"/>
</dbReference>
<evidence type="ECO:0000313" key="2">
    <source>
        <dbReference type="EMBL" id="GLC30593.1"/>
    </source>
</evidence>